<sequence length="149" mass="16141">MLRGLTTVSFFADDVTAAARWYGEVLGVEPYFTRPIDGTPAYVEFRVGDYQHELGVIDSRFAPHPRPGTAGGAVTYWHVDDVETAFERLLSLGATAHEKPIERGPGFVTASVVDPFGNVLGVMYNQHYLDVLCPTAADRVAPTGTTPGL</sequence>
<dbReference type="InterPro" id="IPR037523">
    <property type="entry name" value="VOC_core"/>
</dbReference>
<dbReference type="Pfam" id="PF00903">
    <property type="entry name" value="Glyoxalase"/>
    <property type="match status" value="1"/>
</dbReference>
<dbReference type="Gene3D" id="3.10.180.10">
    <property type="entry name" value="2,3-Dihydroxybiphenyl 1,2-Dioxygenase, domain 1"/>
    <property type="match status" value="1"/>
</dbReference>
<dbReference type="InterPro" id="IPR004360">
    <property type="entry name" value="Glyas_Fos-R_dOase_dom"/>
</dbReference>
<accession>A0ABV3GFH0</accession>
<name>A0ABV3GFH0_MICGL</name>
<comment type="caution">
    <text evidence="2">The sequence shown here is derived from an EMBL/GenBank/DDBJ whole genome shotgun (WGS) entry which is preliminary data.</text>
</comment>
<evidence type="ECO:0000313" key="3">
    <source>
        <dbReference type="Proteomes" id="UP001551675"/>
    </source>
</evidence>
<reference evidence="2 3" key="1">
    <citation type="submission" date="2024-06" db="EMBL/GenBank/DDBJ databases">
        <title>The Natural Products Discovery Center: Release of the First 8490 Sequenced Strains for Exploring Actinobacteria Biosynthetic Diversity.</title>
        <authorList>
            <person name="Kalkreuter E."/>
            <person name="Kautsar S.A."/>
            <person name="Yang D."/>
            <person name="Bader C.D."/>
            <person name="Teijaro C.N."/>
            <person name="Fluegel L."/>
            <person name="Davis C.M."/>
            <person name="Simpson J.R."/>
            <person name="Lauterbach L."/>
            <person name="Steele A.D."/>
            <person name="Gui C."/>
            <person name="Meng S."/>
            <person name="Li G."/>
            <person name="Viehrig K."/>
            <person name="Ye F."/>
            <person name="Su P."/>
            <person name="Kiefer A.F."/>
            <person name="Nichols A."/>
            <person name="Cepeda A.J."/>
            <person name="Yan W."/>
            <person name="Fan B."/>
            <person name="Jiang Y."/>
            <person name="Adhikari A."/>
            <person name="Zheng C.-J."/>
            <person name="Schuster L."/>
            <person name="Cowan T.M."/>
            <person name="Smanski M.J."/>
            <person name="Chevrette M.G."/>
            <person name="De Carvalho L.P.S."/>
            <person name="Shen B."/>
        </authorList>
    </citation>
    <scope>NUCLEOTIDE SEQUENCE [LARGE SCALE GENOMIC DNA]</scope>
    <source>
        <strain evidence="2 3">NPDC050100</strain>
    </source>
</reference>
<keyword evidence="3" id="KW-1185">Reference proteome</keyword>
<dbReference type="PROSITE" id="PS51819">
    <property type="entry name" value="VOC"/>
    <property type="match status" value="1"/>
</dbReference>
<dbReference type="RefSeq" id="WP_358133248.1">
    <property type="nucleotide sequence ID" value="NZ_JBFALK010000007.1"/>
</dbReference>
<dbReference type="SUPFAM" id="SSF54593">
    <property type="entry name" value="Glyoxalase/Bleomycin resistance protein/Dihydroxybiphenyl dioxygenase"/>
    <property type="match status" value="1"/>
</dbReference>
<protein>
    <submittedName>
        <fullName evidence="2">VOC family protein</fullName>
    </submittedName>
</protein>
<dbReference type="Proteomes" id="UP001551675">
    <property type="component" value="Unassembled WGS sequence"/>
</dbReference>
<feature type="domain" description="VOC" evidence="1">
    <location>
        <begin position="4"/>
        <end position="125"/>
    </location>
</feature>
<gene>
    <name evidence="2" type="ORF">AB0I59_15595</name>
</gene>
<organism evidence="2 3">
    <name type="scientific">Microtetraspora glauca</name>
    <dbReference type="NCBI Taxonomy" id="1996"/>
    <lineage>
        <taxon>Bacteria</taxon>
        <taxon>Bacillati</taxon>
        <taxon>Actinomycetota</taxon>
        <taxon>Actinomycetes</taxon>
        <taxon>Streptosporangiales</taxon>
        <taxon>Streptosporangiaceae</taxon>
        <taxon>Microtetraspora</taxon>
    </lineage>
</organism>
<dbReference type="EMBL" id="JBFALK010000007">
    <property type="protein sequence ID" value="MEV0970062.1"/>
    <property type="molecule type" value="Genomic_DNA"/>
</dbReference>
<evidence type="ECO:0000313" key="2">
    <source>
        <dbReference type="EMBL" id="MEV0970062.1"/>
    </source>
</evidence>
<proteinExistence type="predicted"/>
<dbReference type="InterPro" id="IPR029068">
    <property type="entry name" value="Glyas_Bleomycin-R_OHBP_Dase"/>
</dbReference>
<evidence type="ECO:0000259" key="1">
    <source>
        <dbReference type="PROSITE" id="PS51819"/>
    </source>
</evidence>